<protein>
    <submittedName>
        <fullName evidence="1">Uncharacterized protein</fullName>
    </submittedName>
</protein>
<dbReference type="AlphaFoldDB" id="A0A1J5PGW1"/>
<sequence length="99" mass="10902">MRIGAVLLQQRARESVEQIAHGLGLAVVGRRLQGQPRLTPIGKLSNSQRLDPCVFDDFDQADLQRRQGLHGQRPGGEHQMRGAVVGRSAIDVQRADDLL</sequence>
<organism evidence="1">
    <name type="scientific">mine drainage metagenome</name>
    <dbReference type="NCBI Taxonomy" id="410659"/>
    <lineage>
        <taxon>unclassified sequences</taxon>
        <taxon>metagenomes</taxon>
        <taxon>ecological metagenomes</taxon>
    </lineage>
</organism>
<proteinExistence type="predicted"/>
<name>A0A1J5PGW1_9ZZZZ</name>
<comment type="caution">
    <text evidence="1">The sequence shown here is derived from an EMBL/GenBank/DDBJ whole genome shotgun (WGS) entry which is preliminary data.</text>
</comment>
<reference evidence="1" key="1">
    <citation type="submission" date="2016-10" db="EMBL/GenBank/DDBJ databases">
        <title>Sequence of Gallionella enrichment culture.</title>
        <authorList>
            <person name="Poehlein A."/>
            <person name="Muehling M."/>
            <person name="Daniel R."/>
        </authorList>
    </citation>
    <scope>NUCLEOTIDE SEQUENCE</scope>
</reference>
<evidence type="ECO:0000313" key="1">
    <source>
        <dbReference type="EMBL" id="OIQ70841.1"/>
    </source>
</evidence>
<dbReference type="EMBL" id="MLJW01003999">
    <property type="protein sequence ID" value="OIQ70841.1"/>
    <property type="molecule type" value="Genomic_DNA"/>
</dbReference>
<accession>A0A1J5PGW1</accession>
<gene>
    <name evidence="1" type="ORF">GALL_475430</name>
</gene>